<proteinExistence type="predicted"/>
<protein>
    <submittedName>
        <fullName evidence="1">Uncharacterized protein</fullName>
    </submittedName>
</protein>
<organism evidence="1 2">
    <name type="scientific">Brassica napus</name>
    <name type="common">Rape</name>
    <dbReference type="NCBI Taxonomy" id="3708"/>
    <lineage>
        <taxon>Eukaryota</taxon>
        <taxon>Viridiplantae</taxon>
        <taxon>Streptophyta</taxon>
        <taxon>Embryophyta</taxon>
        <taxon>Tracheophyta</taxon>
        <taxon>Spermatophyta</taxon>
        <taxon>Magnoliopsida</taxon>
        <taxon>eudicotyledons</taxon>
        <taxon>Gunneridae</taxon>
        <taxon>Pentapetalae</taxon>
        <taxon>rosids</taxon>
        <taxon>malvids</taxon>
        <taxon>Brassicales</taxon>
        <taxon>Brassicaceae</taxon>
        <taxon>Brassiceae</taxon>
        <taxon>Brassica</taxon>
    </lineage>
</organism>
<dbReference type="EMBL" id="JAGKQM010000017">
    <property type="protein sequence ID" value="KAH0871239.1"/>
    <property type="molecule type" value="Genomic_DNA"/>
</dbReference>
<evidence type="ECO:0000313" key="2">
    <source>
        <dbReference type="Proteomes" id="UP000824890"/>
    </source>
</evidence>
<name>A0ABQ7YSN6_BRANA</name>
<sequence length="89" mass="10236">MHLSRRIIIIHKPPLPFQLLETFQAIFVLANSDPISPPTIYLMAFASHLCASSPFFISSRQDKGQRPKVDEELRMQPSSMMNCHLGRWI</sequence>
<comment type="caution">
    <text evidence="1">The sequence shown here is derived from an EMBL/GenBank/DDBJ whole genome shotgun (WGS) entry which is preliminary data.</text>
</comment>
<gene>
    <name evidence="1" type="ORF">HID58_078261</name>
</gene>
<keyword evidence="2" id="KW-1185">Reference proteome</keyword>
<dbReference type="Proteomes" id="UP000824890">
    <property type="component" value="Unassembled WGS sequence"/>
</dbReference>
<evidence type="ECO:0000313" key="1">
    <source>
        <dbReference type="EMBL" id="KAH0871239.1"/>
    </source>
</evidence>
<reference evidence="1 2" key="1">
    <citation type="submission" date="2021-05" db="EMBL/GenBank/DDBJ databases">
        <title>Genome Assembly of Synthetic Allotetraploid Brassica napus Reveals Homoeologous Exchanges between Subgenomes.</title>
        <authorList>
            <person name="Davis J.T."/>
        </authorList>
    </citation>
    <scope>NUCLEOTIDE SEQUENCE [LARGE SCALE GENOMIC DNA]</scope>
    <source>
        <strain evidence="2">cv. Da-Ae</strain>
        <tissue evidence="1">Seedling</tissue>
    </source>
</reference>
<accession>A0ABQ7YSN6</accession>